<comment type="similarity">
    <text evidence="2">Belongs to the MLF family.</text>
</comment>
<keyword evidence="3" id="KW-0963">Cytoplasm</keyword>
<evidence type="ECO:0000256" key="4">
    <source>
        <dbReference type="ARBA" id="ARBA00022553"/>
    </source>
</evidence>
<evidence type="ECO:0000313" key="7">
    <source>
        <dbReference type="RefSeq" id="XP_010276646.1"/>
    </source>
</evidence>
<dbReference type="Proteomes" id="UP000189703">
    <property type="component" value="Unplaced"/>
</dbReference>
<dbReference type="Pfam" id="PF10248">
    <property type="entry name" value="Mlf1IP"/>
    <property type="match status" value="1"/>
</dbReference>
<name>A0A1U8BI20_NELNU</name>
<dbReference type="GeneID" id="104611327"/>
<dbReference type="InterPro" id="IPR019376">
    <property type="entry name" value="Myeloid_leukemia_factor"/>
</dbReference>
<evidence type="ECO:0000256" key="5">
    <source>
        <dbReference type="SAM" id="MobiDB-lite"/>
    </source>
</evidence>
<evidence type="ECO:0000313" key="6">
    <source>
        <dbReference type="Proteomes" id="UP000189703"/>
    </source>
</evidence>
<organism evidence="6 7">
    <name type="scientific">Nelumbo nucifera</name>
    <name type="common">Sacred lotus</name>
    <dbReference type="NCBI Taxonomy" id="4432"/>
    <lineage>
        <taxon>Eukaryota</taxon>
        <taxon>Viridiplantae</taxon>
        <taxon>Streptophyta</taxon>
        <taxon>Embryophyta</taxon>
        <taxon>Tracheophyta</taxon>
        <taxon>Spermatophyta</taxon>
        <taxon>Magnoliopsida</taxon>
        <taxon>Proteales</taxon>
        <taxon>Nelumbonaceae</taxon>
        <taxon>Nelumbo</taxon>
    </lineage>
</organism>
<feature type="compositionally biased region" description="Basic and acidic residues" evidence="5">
    <location>
        <begin position="322"/>
        <end position="332"/>
    </location>
</feature>
<feature type="region of interest" description="Disordered" evidence="5">
    <location>
        <begin position="187"/>
        <end position="218"/>
    </location>
</feature>
<dbReference type="OMA" id="NPRKQGR"/>
<reference evidence="7" key="1">
    <citation type="submission" date="2025-08" db="UniProtKB">
        <authorList>
            <consortium name="RefSeq"/>
        </authorList>
    </citation>
    <scope>IDENTIFICATION</scope>
</reference>
<accession>A0A1U8BI20</accession>
<dbReference type="GO" id="GO:0005737">
    <property type="term" value="C:cytoplasm"/>
    <property type="evidence" value="ECO:0007669"/>
    <property type="project" value="UniProtKB-SubCell"/>
</dbReference>
<evidence type="ECO:0000256" key="1">
    <source>
        <dbReference type="ARBA" id="ARBA00004496"/>
    </source>
</evidence>
<feature type="region of interest" description="Disordered" evidence="5">
    <location>
        <begin position="75"/>
        <end position="145"/>
    </location>
</feature>
<evidence type="ECO:0000256" key="2">
    <source>
        <dbReference type="ARBA" id="ARBA00008332"/>
    </source>
</evidence>
<keyword evidence="4" id="KW-0597">Phosphoprotein</keyword>
<evidence type="ECO:0000256" key="3">
    <source>
        <dbReference type="ARBA" id="ARBA00022490"/>
    </source>
</evidence>
<dbReference type="InParanoid" id="A0A1U8BI20"/>
<dbReference type="FunCoup" id="A0A1U8BI20">
    <property type="interactions" value="399"/>
</dbReference>
<keyword evidence="6" id="KW-1185">Reference proteome</keyword>
<dbReference type="PANTHER" id="PTHR13105">
    <property type="entry name" value="MYELOID LEUKEMIA FACTOR"/>
    <property type="match status" value="1"/>
</dbReference>
<protein>
    <submittedName>
        <fullName evidence="7">Uncharacterized protein LOC104611327</fullName>
    </submittedName>
</protein>
<gene>
    <name evidence="7" type="primary">LOC104611327</name>
</gene>
<dbReference type="AlphaFoldDB" id="A0A1U8BI20"/>
<feature type="compositionally biased region" description="Basic and acidic residues" evidence="5">
    <location>
        <begin position="115"/>
        <end position="132"/>
    </location>
</feature>
<dbReference type="KEGG" id="nnu:104611327"/>
<sequence length="332" mass="36796">MQRGRGDFFGFGDPFAEFGGFGGFGSHRSLVSSFFGGRDPFDEPFFASPFQSMFESSMMGPNMFGSSSRFFGDSDMHPAGFLEHQAPQSSKPKGPIIKEITSEDEAEEEQGGANAKEKTENPRKHSRSKEPYVEDPDDETQERKSKQIQYWNDYNRADRAHPQARSYSFQSSTVTYGGANGAYYTSSTTRRTGSGGVTVEENKEADTTTGRATHRVSRGLHDKGHSITRKLNSDGRVGTMQTLHNMNEDELARFEEAWKGNARKHLPGWDERFNLNGNMGAGSSGQDSQAKKGGWALPSTEQRQIPERMGWGGVRQGGSKGRSKETTRINID</sequence>
<feature type="region of interest" description="Disordered" evidence="5">
    <location>
        <begin position="275"/>
        <end position="332"/>
    </location>
</feature>
<dbReference type="OrthoDB" id="8707547at2759"/>
<dbReference type="eggNOG" id="ENOG502QS92">
    <property type="taxonomic scope" value="Eukaryota"/>
</dbReference>
<dbReference type="RefSeq" id="XP_010276646.1">
    <property type="nucleotide sequence ID" value="XM_010278344.2"/>
</dbReference>
<comment type="subcellular location">
    <subcellularLocation>
        <location evidence="1">Cytoplasm</location>
    </subcellularLocation>
</comment>
<proteinExistence type="inferred from homology"/>
<feature type="compositionally biased region" description="Gly residues" evidence="5">
    <location>
        <begin position="310"/>
        <end position="320"/>
    </location>
</feature>